<sequence>MKYLFKIVICSLLVYVGCSFIPAEATGNKENSEIPYSVVPIFNDHQMNKTVGYFDLLVKPGEKETVAIEVSNHSDKEISVRITPNTAKTSSNGTVDYSGMDLKNTKNLVASFEEITSPEQVVKIPAKSSQKVSFSIDIPKQKFKGILLGGFYIQEEKDEKEQQSDEEANVAIKNEFSFIIGCQLKMTDEPVEKEFTLGDVHLDTYGGYFSVVSDITNEAPALVSSFSMDGEISDEKGKRVYTFTKETFSMAPNSLFSLPERVEKDVLKPGNYKMKLTITSQNGKKTWDVSKSFTVTSKERDAVMKESITEQQPNMPLYIGLGVIVLLLLLIIIILIKKKNG</sequence>
<dbReference type="Pfam" id="PF06030">
    <property type="entry name" value="WxLIP_PGBD"/>
    <property type="match status" value="1"/>
</dbReference>
<dbReference type="EMBL" id="MIEK01000023">
    <property type="protein sequence ID" value="OEH82344.1"/>
    <property type="molecule type" value="Genomic_DNA"/>
</dbReference>
<accession>A0A1E5KWV2</accession>
<keyword evidence="6" id="KW-1185">Reference proteome</keyword>
<evidence type="ECO:0000259" key="3">
    <source>
        <dbReference type="Pfam" id="PF06030"/>
    </source>
</evidence>
<keyword evidence="2" id="KW-0732">Signal</keyword>
<reference evidence="5 6" key="1">
    <citation type="submission" date="2016-09" db="EMBL/GenBank/DDBJ databases">
        <authorList>
            <person name="Capua I."/>
            <person name="De Benedictis P."/>
            <person name="Joannis T."/>
            <person name="Lombin L.H."/>
            <person name="Cattoli G."/>
        </authorList>
    </citation>
    <scope>NUCLEOTIDE SEQUENCE [LARGE SCALE GENOMIC DNA]</scope>
    <source>
        <strain evidence="5 6">LMG 25899</strain>
    </source>
</reference>
<keyword evidence="1" id="KW-0472">Membrane</keyword>
<dbReference type="STRING" id="762845.BCR26_02625"/>
<proteinExistence type="predicted"/>
<protein>
    <submittedName>
        <fullName evidence="5">Uncharacterized protein</fullName>
    </submittedName>
</protein>
<feature type="signal peptide" evidence="2">
    <location>
        <begin position="1"/>
        <end position="25"/>
    </location>
</feature>
<keyword evidence="1" id="KW-0812">Transmembrane</keyword>
<dbReference type="AlphaFoldDB" id="A0A1E5KWV2"/>
<feature type="chain" id="PRO_5009180550" evidence="2">
    <location>
        <begin position="26"/>
        <end position="341"/>
    </location>
</feature>
<keyword evidence="1" id="KW-1133">Transmembrane helix</keyword>
<dbReference type="Pfam" id="PF11797">
    <property type="entry name" value="WxLIP_HBD"/>
    <property type="match status" value="1"/>
</dbReference>
<dbReference type="InterPro" id="IPR021759">
    <property type="entry name" value="WxLIP_HBD"/>
</dbReference>
<gene>
    <name evidence="5" type="ORF">BCR26_02625</name>
</gene>
<dbReference type="OrthoDB" id="2367549at2"/>
<dbReference type="InterPro" id="IPR010317">
    <property type="entry name" value="WxLIP_PGBD"/>
</dbReference>
<name>A0A1E5KWV2_9ENTE</name>
<feature type="domain" description="WxL Interacting Protein host binding" evidence="4">
    <location>
        <begin position="169"/>
        <end position="301"/>
    </location>
</feature>
<feature type="domain" description="WxL Interacting Protein peptidoglycan binding" evidence="3">
    <location>
        <begin position="36"/>
        <end position="155"/>
    </location>
</feature>
<dbReference type="Proteomes" id="UP000095256">
    <property type="component" value="Unassembled WGS sequence"/>
</dbReference>
<dbReference type="RefSeq" id="WP_069698619.1">
    <property type="nucleotide sequence ID" value="NZ_JAGGMA010000001.1"/>
</dbReference>
<evidence type="ECO:0000256" key="1">
    <source>
        <dbReference type="SAM" id="Phobius"/>
    </source>
</evidence>
<evidence type="ECO:0000256" key="2">
    <source>
        <dbReference type="SAM" id="SignalP"/>
    </source>
</evidence>
<evidence type="ECO:0000259" key="4">
    <source>
        <dbReference type="Pfam" id="PF11797"/>
    </source>
</evidence>
<feature type="transmembrane region" description="Helical" evidence="1">
    <location>
        <begin position="315"/>
        <end position="336"/>
    </location>
</feature>
<organism evidence="5 6">
    <name type="scientific">Enterococcus rivorum</name>
    <dbReference type="NCBI Taxonomy" id="762845"/>
    <lineage>
        <taxon>Bacteria</taxon>
        <taxon>Bacillati</taxon>
        <taxon>Bacillota</taxon>
        <taxon>Bacilli</taxon>
        <taxon>Lactobacillales</taxon>
        <taxon>Enterococcaceae</taxon>
        <taxon>Enterococcus</taxon>
    </lineage>
</organism>
<evidence type="ECO:0000313" key="6">
    <source>
        <dbReference type="Proteomes" id="UP000095256"/>
    </source>
</evidence>
<comment type="caution">
    <text evidence="5">The sequence shown here is derived from an EMBL/GenBank/DDBJ whole genome shotgun (WGS) entry which is preliminary data.</text>
</comment>
<evidence type="ECO:0000313" key="5">
    <source>
        <dbReference type="EMBL" id="OEH82344.1"/>
    </source>
</evidence>